<proteinExistence type="predicted"/>
<evidence type="ECO:0000259" key="1">
    <source>
        <dbReference type="Pfam" id="PF08241"/>
    </source>
</evidence>
<dbReference type="EMBL" id="OZ019901">
    <property type="protein sequence ID" value="CAK9237882.1"/>
    <property type="molecule type" value="Genomic_DNA"/>
</dbReference>
<protein>
    <recommendedName>
        <fullName evidence="1">Methyltransferase type 11 domain-containing protein</fullName>
    </recommendedName>
</protein>
<reference evidence="2" key="1">
    <citation type="submission" date="2024-02" db="EMBL/GenBank/DDBJ databases">
        <authorList>
            <consortium name="ELIXIR-Norway"/>
            <consortium name="Elixir Norway"/>
        </authorList>
    </citation>
    <scope>NUCLEOTIDE SEQUENCE</scope>
</reference>
<dbReference type="Proteomes" id="UP001497512">
    <property type="component" value="Chromosome 9"/>
</dbReference>
<evidence type="ECO:0000313" key="2">
    <source>
        <dbReference type="EMBL" id="CAK9237882.1"/>
    </source>
</evidence>
<name>A0ABP0V6G7_9BRYO</name>
<organism evidence="2 3">
    <name type="scientific">Sphagnum troendelagicum</name>
    <dbReference type="NCBI Taxonomy" id="128251"/>
    <lineage>
        <taxon>Eukaryota</taxon>
        <taxon>Viridiplantae</taxon>
        <taxon>Streptophyta</taxon>
        <taxon>Embryophyta</taxon>
        <taxon>Bryophyta</taxon>
        <taxon>Sphagnophytina</taxon>
        <taxon>Sphagnopsida</taxon>
        <taxon>Sphagnales</taxon>
        <taxon>Sphagnaceae</taxon>
        <taxon>Sphagnum</taxon>
    </lineage>
</organism>
<dbReference type="InterPro" id="IPR013216">
    <property type="entry name" value="Methyltransf_11"/>
</dbReference>
<dbReference type="Gene3D" id="3.40.50.150">
    <property type="entry name" value="Vaccinia Virus protein VP39"/>
    <property type="match status" value="1"/>
</dbReference>
<dbReference type="Pfam" id="PF08241">
    <property type="entry name" value="Methyltransf_11"/>
    <property type="match status" value="1"/>
</dbReference>
<dbReference type="SUPFAM" id="SSF53335">
    <property type="entry name" value="S-adenosyl-L-methionine-dependent methyltransferases"/>
    <property type="match status" value="1"/>
</dbReference>
<dbReference type="InterPro" id="IPR029063">
    <property type="entry name" value="SAM-dependent_MTases_sf"/>
</dbReference>
<evidence type="ECO:0000313" key="3">
    <source>
        <dbReference type="Proteomes" id="UP001497512"/>
    </source>
</evidence>
<dbReference type="PANTHER" id="PTHR43036">
    <property type="entry name" value="OSJNBB0011N17.9 PROTEIN"/>
    <property type="match status" value="1"/>
</dbReference>
<dbReference type="CDD" id="cd02440">
    <property type="entry name" value="AdoMet_MTases"/>
    <property type="match status" value="1"/>
</dbReference>
<feature type="domain" description="Methyltransferase type 11" evidence="1">
    <location>
        <begin position="150"/>
        <end position="200"/>
    </location>
</feature>
<dbReference type="PANTHER" id="PTHR43036:SF2">
    <property type="entry name" value="OS04G0481300 PROTEIN"/>
    <property type="match status" value="1"/>
</dbReference>
<keyword evidence="3" id="KW-1185">Reference proteome</keyword>
<gene>
    <name evidence="2" type="ORF">CSSPTR1EN2_LOCUS23925</name>
</gene>
<accession>A0ABP0V6G7</accession>
<sequence length="296" mass="33011">MLPTALMPPLQQLWAMTSSSLDLGKKHLRTQVARCSSSSSDTAGAKVSGTSAAGQVQRLVLSNQGRSKLNPASDRGFYSSPRLVTHVDDHFLASLSALYRARIPENAEILDLMSSWISHLPEERKYKRVVGHGLNAVELARNSRLDHFFVKDLNAEPKLENADCSFDAVLCAVSVQYLEQPEKVFAEIFRVLRPGGVCIMSFSNRMFYEKAVSAWRDGSDYSRTQLVVQYFQCVAGFTQPEVIKQVLPITSAPAEESQQQRKGSLFAWFQRLLQTGGGGRDPFFAVIAYRNFKPIE</sequence>